<keyword evidence="1" id="KW-0472">Membrane</keyword>
<evidence type="ECO:0000313" key="2">
    <source>
        <dbReference type="EMBL" id="BAP60616.1"/>
    </source>
</evidence>
<keyword evidence="1" id="KW-1133">Transmembrane helix</keyword>
<evidence type="ECO:0000313" key="3">
    <source>
        <dbReference type="Proteomes" id="UP000264208"/>
    </source>
</evidence>
<organism evidence="2 3">
    <name type="scientific">Methanococcus maripaludis KA1</name>
    <dbReference type="NCBI Taxonomy" id="637914"/>
    <lineage>
        <taxon>Archaea</taxon>
        <taxon>Methanobacteriati</taxon>
        <taxon>Methanobacteriota</taxon>
        <taxon>Methanomada group</taxon>
        <taxon>Methanococci</taxon>
        <taxon>Methanococcales</taxon>
        <taxon>Methanococcaceae</taxon>
        <taxon>Methanococcus</taxon>
    </lineage>
</organism>
<reference evidence="2 3" key="1">
    <citation type="submission" date="2009-06" db="EMBL/GenBank/DDBJ databases">
        <title>Molecular Evidence for Microbiologically Influenced Corrosion from genome of Methanogen.</title>
        <authorList>
            <person name="Ito N."/>
            <person name="Tsurumaru H."/>
            <person name="Shimizu A."/>
            <person name="Harada T."/>
            <person name="Hosoyama A."/>
            <person name="Horikawa H."/>
            <person name="Wakai S."/>
            <person name="Sasaki K."/>
            <person name="Nishijima K."/>
            <person name="Ataku H."/>
            <person name="Yamazaki J."/>
            <person name="Mise M."/>
            <person name="Yamazaki S."/>
            <person name="Tanikawa S."/>
            <person name="Harayama S."/>
            <person name="Fujita N."/>
        </authorList>
    </citation>
    <scope>NUCLEOTIDE SEQUENCE [LARGE SCALE GENOMIC DNA]</scope>
    <source>
        <strain evidence="3">KA1 ( NBRC 102054)</strain>
    </source>
</reference>
<gene>
    <name evidence="2" type="ORF">MMKA1_04990</name>
</gene>
<feature type="transmembrane region" description="Helical" evidence="1">
    <location>
        <begin position="43"/>
        <end position="63"/>
    </location>
</feature>
<accession>A0A2Z5PJ44</accession>
<evidence type="ECO:0000256" key="1">
    <source>
        <dbReference type="SAM" id="Phobius"/>
    </source>
</evidence>
<dbReference type="RefSeq" id="WP_013998880.1">
    <property type="nucleotide sequence ID" value="NZ_AP011526.1"/>
</dbReference>
<dbReference type="GeneID" id="41278915"/>
<proteinExistence type="predicted"/>
<dbReference type="AlphaFoldDB" id="A0A2Z5PJ44"/>
<dbReference type="KEGG" id="mmak:MMKA1_04990"/>
<dbReference type="EMBL" id="AP011526">
    <property type="protein sequence ID" value="BAP60616.1"/>
    <property type="molecule type" value="Genomic_DNA"/>
</dbReference>
<keyword evidence="1" id="KW-0812">Transmembrane</keyword>
<name>A0A2Z5PJ44_METMI</name>
<feature type="transmembrane region" description="Helical" evidence="1">
    <location>
        <begin position="69"/>
        <end position="93"/>
    </location>
</feature>
<sequence length="123" mass="13906">MDFNIGSVVVSVKENVMEFTFHNKVETISLDQISSVELTKMNYNLLHISVVLAAISFAALIFVNEILSIIILFPALLCFIGGFFVCETLTFHVNGRGKFPLMVQKRKANKLYSYVSELLNNRK</sequence>
<dbReference type="Proteomes" id="UP000264208">
    <property type="component" value="Chromosome"/>
</dbReference>
<dbReference type="GeneID" id="10981917"/>
<protein>
    <submittedName>
        <fullName evidence="2">Uncharacterized protein</fullName>
    </submittedName>
</protein>